<dbReference type="PROSITE" id="PS51722">
    <property type="entry name" value="G_TR_2"/>
    <property type="match status" value="1"/>
</dbReference>
<dbReference type="FunFam" id="3.30.230.10:FF:000003">
    <property type="entry name" value="Elongation factor G"/>
    <property type="match status" value="1"/>
</dbReference>
<dbReference type="InterPro" id="IPR035649">
    <property type="entry name" value="EFG_V"/>
</dbReference>
<reference evidence="5" key="1">
    <citation type="submission" date="2018-05" db="EMBL/GenBank/DDBJ databases">
        <authorList>
            <person name="Lanie J.A."/>
            <person name="Ng W.-L."/>
            <person name="Kazmierczak K.M."/>
            <person name="Andrzejewski T.M."/>
            <person name="Davidsen T.M."/>
            <person name="Wayne K.J."/>
            <person name="Tettelin H."/>
            <person name="Glass J.I."/>
            <person name="Rusch D."/>
            <person name="Podicherti R."/>
            <person name="Tsui H.-C.T."/>
            <person name="Winkler M.E."/>
        </authorList>
    </citation>
    <scope>NUCLEOTIDE SEQUENCE</scope>
</reference>
<dbReference type="GO" id="GO:0032790">
    <property type="term" value="P:ribosome disassembly"/>
    <property type="evidence" value="ECO:0007669"/>
    <property type="project" value="TreeGrafter"/>
</dbReference>
<dbReference type="Pfam" id="PF00009">
    <property type="entry name" value="GTP_EFTU"/>
    <property type="match status" value="1"/>
</dbReference>
<dbReference type="AlphaFoldDB" id="A0A381NMC8"/>
<dbReference type="Pfam" id="PF22042">
    <property type="entry name" value="EF-G_D2"/>
    <property type="match status" value="1"/>
</dbReference>
<dbReference type="Gene3D" id="3.40.50.300">
    <property type="entry name" value="P-loop containing nucleotide triphosphate hydrolases"/>
    <property type="match status" value="1"/>
</dbReference>
<evidence type="ECO:0000256" key="2">
    <source>
        <dbReference type="ARBA" id="ARBA00023134"/>
    </source>
</evidence>
<accession>A0A381NMC8</accession>
<dbReference type="CDD" id="cd03713">
    <property type="entry name" value="EFG_mtEFG_C"/>
    <property type="match status" value="1"/>
</dbReference>
<proteinExistence type="predicted"/>
<evidence type="ECO:0000256" key="3">
    <source>
        <dbReference type="SAM" id="MobiDB-lite"/>
    </source>
</evidence>
<dbReference type="NCBIfam" id="NF009381">
    <property type="entry name" value="PRK12740.1-5"/>
    <property type="match status" value="1"/>
</dbReference>
<evidence type="ECO:0000259" key="4">
    <source>
        <dbReference type="PROSITE" id="PS51722"/>
    </source>
</evidence>
<dbReference type="SUPFAM" id="SSF54980">
    <property type="entry name" value="EF-G C-terminal domain-like"/>
    <property type="match status" value="2"/>
</dbReference>
<dbReference type="SUPFAM" id="SSF50447">
    <property type="entry name" value="Translation proteins"/>
    <property type="match status" value="1"/>
</dbReference>
<protein>
    <recommendedName>
        <fullName evidence="4">Tr-type G domain-containing protein</fullName>
    </recommendedName>
</protein>
<feature type="domain" description="Tr-type G" evidence="4">
    <location>
        <begin position="1"/>
        <end position="194"/>
    </location>
</feature>
<dbReference type="Gene3D" id="2.40.30.10">
    <property type="entry name" value="Translation factors"/>
    <property type="match status" value="1"/>
</dbReference>
<dbReference type="InterPro" id="IPR053905">
    <property type="entry name" value="EF-G-like_DII"/>
</dbReference>
<dbReference type="GO" id="GO:0003746">
    <property type="term" value="F:translation elongation factor activity"/>
    <property type="evidence" value="ECO:0007669"/>
    <property type="project" value="InterPro"/>
</dbReference>
<dbReference type="Gene3D" id="3.30.230.10">
    <property type="match status" value="1"/>
</dbReference>
<dbReference type="FunFam" id="3.30.70.240:FF:000001">
    <property type="entry name" value="Elongation factor G"/>
    <property type="match status" value="1"/>
</dbReference>
<dbReference type="SUPFAM" id="SSF54211">
    <property type="entry name" value="Ribosomal protein S5 domain 2-like"/>
    <property type="match status" value="1"/>
</dbReference>
<dbReference type="InterPro" id="IPR000795">
    <property type="entry name" value="T_Tr_GTP-bd_dom"/>
</dbReference>
<dbReference type="InterPro" id="IPR041095">
    <property type="entry name" value="EFG_II"/>
</dbReference>
<name>A0A381NMC8_9ZZZZ</name>
<keyword evidence="1" id="KW-0547">Nucleotide-binding</keyword>
<dbReference type="Gene3D" id="3.30.70.240">
    <property type="match status" value="1"/>
</dbReference>
<dbReference type="InterPro" id="IPR009022">
    <property type="entry name" value="EFG_III"/>
</dbReference>
<gene>
    <name evidence="5" type="ORF">METZ01_LOCUS7537</name>
</gene>
<feature type="region of interest" description="Disordered" evidence="3">
    <location>
        <begin position="394"/>
        <end position="415"/>
    </location>
</feature>
<dbReference type="InterPro" id="IPR009000">
    <property type="entry name" value="Transl_B-barrel_sf"/>
</dbReference>
<dbReference type="SMART" id="SM00889">
    <property type="entry name" value="EFG_IV"/>
    <property type="match status" value="1"/>
</dbReference>
<evidence type="ECO:0000313" key="5">
    <source>
        <dbReference type="EMBL" id="SUZ54683.1"/>
    </source>
</evidence>
<dbReference type="Pfam" id="PF14492">
    <property type="entry name" value="EFG_III"/>
    <property type="match status" value="1"/>
</dbReference>
<dbReference type="PANTHER" id="PTHR43261:SF6">
    <property type="entry name" value="ELONGATION FACTOR G-LIKE PROTEIN"/>
    <property type="match status" value="1"/>
</dbReference>
<dbReference type="InterPro" id="IPR047872">
    <property type="entry name" value="EFG_IV"/>
</dbReference>
<dbReference type="Pfam" id="PF00679">
    <property type="entry name" value="EFG_C"/>
    <property type="match status" value="1"/>
</dbReference>
<dbReference type="CDD" id="cd04088">
    <property type="entry name" value="EFG_mtEFG_II"/>
    <property type="match status" value="1"/>
</dbReference>
<sequence length="600" mass="65423">TGEALSAVRVADAAIIVVSATSGIEVGTERVWEYCEARGIPRIFFVSMMDKEHADFDGVFQQIKKLSESALPVEIPIGEGPAFEGIINLFSEKAHIYKKGTTKGEYDETDIPEDLKNKGAQWETELQETLATTDEDLLEKYLEGGKISREEAIDAMARGMARNEISPVFCGAAPLTYGIRALLSKLVELCPNPAESGTEIVGDQELMAEDEGPLAALVFKTMAEPHIGELSYFRIFSGKVASGAEVVNASDGRAEKLNHLSIPMGKERHEVPVLHAGDIGVVAKLKHTHTNDTLNNKGKKLSLDKIEFPSADIAVAIKGVSRNDEDKLGEVLPKLHEEDPTFSAAFNGELHQTIARGAGELHLDVQFERMERKYGVKVETGQPKIAYRETITRQAEGQGRHKKQSGGRGQFGDCKIRMSPRPRGAGYEFVNSIKGGVIPTKYVPSVDRGIREASVNGVIANYPLVDFAAECYDGSYHAVDSSDIAFKLAGSSAFRNVAEKCGPVLLEPIIEVSVTTLDEYVGDIMGDLTSRRGKVQGMDTSSGRTTVKAMVPESELYKYAATLRSITQGRAHHTRNFAGYEPAPHEVIEKVRAERAAERS</sequence>
<dbReference type="PANTHER" id="PTHR43261">
    <property type="entry name" value="TRANSLATION ELONGATION FACTOR G-RELATED"/>
    <property type="match status" value="1"/>
</dbReference>
<dbReference type="InterPro" id="IPR014721">
    <property type="entry name" value="Ribsml_uS5_D2-typ_fold_subgr"/>
</dbReference>
<organism evidence="5">
    <name type="scientific">marine metagenome</name>
    <dbReference type="NCBI Taxonomy" id="408172"/>
    <lineage>
        <taxon>unclassified sequences</taxon>
        <taxon>metagenomes</taxon>
        <taxon>ecological metagenomes</taxon>
    </lineage>
</organism>
<dbReference type="InterPro" id="IPR005517">
    <property type="entry name" value="Transl_elong_EFG/EF2_IV"/>
</dbReference>
<keyword evidence="2" id="KW-0342">GTP-binding</keyword>
<dbReference type="SMART" id="SM00838">
    <property type="entry name" value="EFG_C"/>
    <property type="match status" value="1"/>
</dbReference>
<dbReference type="Pfam" id="PF03764">
    <property type="entry name" value="EFG_IV"/>
    <property type="match status" value="1"/>
</dbReference>
<dbReference type="CDD" id="cd16262">
    <property type="entry name" value="EFG_III"/>
    <property type="match status" value="1"/>
</dbReference>
<dbReference type="InterPro" id="IPR020568">
    <property type="entry name" value="Ribosomal_Su5_D2-typ_SF"/>
</dbReference>
<dbReference type="EMBL" id="UINC01000402">
    <property type="protein sequence ID" value="SUZ54683.1"/>
    <property type="molecule type" value="Genomic_DNA"/>
</dbReference>
<dbReference type="Gene3D" id="3.30.70.870">
    <property type="entry name" value="Elongation Factor G (Translational Gtpase), domain 3"/>
    <property type="match status" value="1"/>
</dbReference>
<dbReference type="GO" id="GO:0005525">
    <property type="term" value="F:GTP binding"/>
    <property type="evidence" value="ECO:0007669"/>
    <property type="project" value="UniProtKB-KW"/>
</dbReference>
<dbReference type="InterPro" id="IPR027417">
    <property type="entry name" value="P-loop_NTPase"/>
</dbReference>
<dbReference type="InterPro" id="IPR035647">
    <property type="entry name" value="EFG_III/V"/>
</dbReference>
<feature type="non-terminal residue" evidence="5">
    <location>
        <position position="1"/>
    </location>
</feature>
<dbReference type="SUPFAM" id="SSF52540">
    <property type="entry name" value="P-loop containing nucleoside triphosphate hydrolases"/>
    <property type="match status" value="1"/>
</dbReference>
<evidence type="ECO:0000256" key="1">
    <source>
        <dbReference type="ARBA" id="ARBA00022741"/>
    </source>
</evidence>
<dbReference type="InterPro" id="IPR000640">
    <property type="entry name" value="EFG_V-like"/>
</dbReference>
<dbReference type="CDD" id="cd01434">
    <property type="entry name" value="EFG_mtEFG1_IV"/>
    <property type="match status" value="1"/>
</dbReference>
<dbReference type="GO" id="GO:0003924">
    <property type="term" value="F:GTPase activity"/>
    <property type="evidence" value="ECO:0007669"/>
    <property type="project" value="InterPro"/>
</dbReference>